<feature type="transmembrane region" description="Helical" evidence="5">
    <location>
        <begin position="34"/>
        <end position="55"/>
    </location>
</feature>
<evidence type="ECO:0000256" key="2">
    <source>
        <dbReference type="ARBA" id="ARBA00022692"/>
    </source>
</evidence>
<evidence type="ECO:0000256" key="5">
    <source>
        <dbReference type="SAM" id="Phobius"/>
    </source>
</evidence>
<evidence type="ECO:0000313" key="6">
    <source>
        <dbReference type="EMBL" id="BAH07377.1"/>
    </source>
</evidence>
<evidence type="ECO:0000256" key="3">
    <source>
        <dbReference type="ARBA" id="ARBA00022989"/>
    </source>
</evidence>
<accession>B9E4F2</accession>
<dbReference type="Proteomes" id="UP000007969">
    <property type="component" value="Chromosome"/>
</dbReference>
<keyword evidence="4 5" id="KW-0472">Membrane</keyword>
<proteinExistence type="predicted"/>
<dbReference type="HOGENOM" id="CLU_125939_0_0_9"/>
<sequence>MEVFTVKEIWNWIQLAFAAVGAFLGWFLGEFDGFLYTLVTFVAIDYLTGVLCAITDKKLSSEIGAKGIFKKVLIFVMVGIAHIFDTQILGSAGYNGSALRTAVIFFYLSNEGVSILENAGHIGLPIPEKLKAVLKQLHGRDEEPPKPGDEI</sequence>
<evidence type="ECO:0000256" key="1">
    <source>
        <dbReference type="ARBA" id="ARBA00004141"/>
    </source>
</evidence>
<reference evidence="7" key="1">
    <citation type="submission" date="2005-09" db="EMBL/GenBank/DDBJ databases">
        <title>Complete genome sequence of Clostridium kluyveri and comparative genomics of Clostridia species.</title>
        <authorList>
            <person name="Inui M."/>
            <person name="Nonaka H."/>
            <person name="Shinoda Y."/>
            <person name="Ikenaga Y."/>
            <person name="Abe M."/>
            <person name="Naito K."/>
            <person name="Vertes A.A."/>
            <person name="Yukawa H."/>
        </authorList>
    </citation>
    <scope>NUCLEOTIDE SEQUENCE [LARGE SCALE GENOMIC DNA]</scope>
    <source>
        <strain evidence="7">NBRC 12016</strain>
    </source>
</reference>
<dbReference type="KEGG" id="ckr:CKR_2326"/>
<dbReference type="NCBIfam" id="TIGR01593">
    <property type="entry name" value="holin_tox_secr"/>
    <property type="match status" value="1"/>
</dbReference>
<comment type="subcellular location">
    <subcellularLocation>
        <location evidence="1">Membrane</location>
        <topology evidence="1">Multi-pass membrane protein</topology>
    </subcellularLocation>
</comment>
<dbReference type="Pfam" id="PF05105">
    <property type="entry name" value="Phage_holin_4_1"/>
    <property type="match status" value="1"/>
</dbReference>
<dbReference type="GO" id="GO:0016020">
    <property type="term" value="C:membrane"/>
    <property type="evidence" value="ECO:0007669"/>
    <property type="project" value="UniProtKB-SubCell"/>
</dbReference>
<gene>
    <name evidence="6" type="ordered locus">CKR_2326</name>
</gene>
<name>B9E4F2_CLOK1</name>
<keyword evidence="2 5" id="KW-0812">Transmembrane</keyword>
<organism evidence="6 7">
    <name type="scientific">Clostridium kluyveri (strain NBRC 12016)</name>
    <dbReference type="NCBI Taxonomy" id="583346"/>
    <lineage>
        <taxon>Bacteria</taxon>
        <taxon>Bacillati</taxon>
        <taxon>Bacillota</taxon>
        <taxon>Clostridia</taxon>
        <taxon>Eubacteriales</taxon>
        <taxon>Clostridiaceae</taxon>
        <taxon>Clostridium</taxon>
    </lineage>
</organism>
<dbReference type="AlphaFoldDB" id="B9E4F2"/>
<feature type="transmembrane region" description="Helical" evidence="5">
    <location>
        <begin position="67"/>
        <end position="84"/>
    </location>
</feature>
<dbReference type="EMBL" id="AP009049">
    <property type="protein sequence ID" value="BAH07377.1"/>
    <property type="molecule type" value="Genomic_DNA"/>
</dbReference>
<evidence type="ECO:0000256" key="4">
    <source>
        <dbReference type="ARBA" id="ARBA00023136"/>
    </source>
</evidence>
<keyword evidence="3 5" id="KW-1133">Transmembrane helix</keyword>
<feature type="transmembrane region" description="Helical" evidence="5">
    <location>
        <begin position="9"/>
        <end position="28"/>
    </location>
</feature>
<dbReference type="InterPro" id="IPR006480">
    <property type="entry name" value="Phage_holin_4_1"/>
</dbReference>
<evidence type="ECO:0000313" key="7">
    <source>
        <dbReference type="Proteomes" id="UP000007969"/>
    </source>
</evidence>
<protein>
    <recommendedName>
        <fullName evidence="8">Holin</fullName>
    </recommendedName>
</protein>
<evidence type="ECO:0008006" key="8">
    <source>
        <dbReference type="Google" id="ProtNLM"/>
    </source>
</evidence>